<sequence>MFTSSACVAQKDVQPEEKQIKAAVSAIPEGMREGAGVLGYNQESELVTLRERTNELICLADDPADDRFHVACYHYELEPFMERGRELRAEGKSSDEVTTIRRQEIEAGKIPMPDKPMALYSLTASEEGYDYSSGTVLQARPLYVIYVPFATEKSTGIASRPISEGAPWLMNPGDPWAHIMVSTGTEVGTKTKAENE</sequence>
<accession>A0A6M1T433</accession>
<organism evidence="1 2">
    <name type="scientific">Halalkalibaculum roseum</name>
    <dbReference type="NCBI Taxonomy" id="2709311"/>
    <lineage>
        <taxon>Bacteria</taxon>
        <taxon>Pseudomonadati</taxon>
        <taxon>Balneolota</taxon>
        <taxon>Balneolia</taxon>
        <taxon>Balneolales</taxon>
        <taxon>Balneolaceae</taxon>
        <taxon>Halalkalibaculum</taxon>
    </lineage>
</organism>
<proteinExistence type="predicted"/>
<protein>
    <submittedName>
        <fullName evidence="1">Uncharacterized protein</fullName>
    </submittedName>
</protein>
<evidence type="ECO:0000313" key="1">
    <source>
        <dbReference type="EMBL" id="NGP77507.1"/>
    </source>
</evidence>
<gene>
    <name evidence="1" type="ORF">G3570_12740</name>
</gene>
<dbReference type="EMBL" id="JAALLT010000004">
    <property type="protein sequence ID" value="NGP77507.1"/>
    <property type="molecule type" value="Genomic_DNA"/>
</dbReference>
<name>A0A6M1T433_9BACT</name>
<dbReference type="Proteomes" id="UP000473278">
    <property type="component" value="Unassembled WGS sequence"/>
</dbReference>
<reference evidence="1 2" key="1">
    <citation type="submission" date="2020-02" db="EMBL/GenBank/DDBJ databases">
        <title>Balneolaceae bacterium YR4-1, complete genome.</title>
        <authorList>
            <person name="Li Y."/>
            <person name="Wu S."/>
        </authorList>
    </citation>
    <scope>NUCLEOTIDE SEQUENCE [LARGE SCALE GENOMIC DNA]</scope>
    <source>
        <strain evidence="1 2">YR4-1</strain>
    </source>
</reference>
<keyword evidence="2" id="KW-1185">Reference proteome</keyword>
<comment type="caution">
    <text evidence="1">The sequence shown here is derived from an EMBL/GenBank/DDBJ whole genome shotgun (WGS) entry which is preliminary data.</text>
</comment>
<dbReference type="AlphaFoldDB" id="A0A6M1T433"/>
<evidence type="ECO:0000313" key="2">
    <source>
        <dbReference type="Proteomes" id="UP000473278"/>
    </source>
</evidence>